<evidence type="ECO:0000259" key="10">
    <source>
        <dbReference type="Pfam" id="PF02771"/>
    </source>
</evidence>
<sequence length="398" mass="42617">MAVFAKLPPFDPADPLGLDDQLDAEDLAIRDTVRTWAADRVLPYVAGWFEEGELPDIRGLARELGGIGALGMSLTGYGCAGASAVQYGLACLELEAADSGIRSLVSVQGSLAMYAIHSFGSEEQKQHWLPDMASGDVIGCFGLTEPDHGSDPAGMRTYAKRDGSGGDWVLNGRKMWITNGSVAGVAVVWAQTDDGIRGFVVPTSAPGFSAPEIKHKWSLRASVTSELVLDDVRLPADAVLPDVTGLRGPLSCLSHARYGIVWGAMGAARSCFEAAVDYAKTREQFGRPIGGFQLTQAKLADMAVELHKGILLAHHLGRRMDAGRLRPEQVSFGKLNNVREAIDICRTARTILGANGISLEYPVMRHAANLESVLTYEGTVEMHQLVLGKALTGLDAFR</sequence>
<keyword evidence="3 7" id="KW-0285">Flavoprotein</keyword>
<dbReference type="AlphaFoldDB" id="A0A6B3BXQ3"/>
<dbReference type="Pfam" id="PF00441">
    <property type="entry name" value="Acyl-CoA_dh_1"/>
    <property type="match status" value="1"/>
</dbReference>
<reference evidence="11" key="1">
    <citation type="submission" date="2020-01" db="EMBL/GenBank/DDBJ databases">
        <title>Insect and environment-associated Actinomycetes.</title>
        <authorList>
            <person name="Currrie C."/>
            <person name="Chevrette M."/>
            <person name="Carlson C."/>
            <person name="Stubbendieck R."/>
            <person name="Wendt-Pienkowski E."/>
        </authorList>
    </citation>
    <scope>NUCLEOTIDE SEQUENCE</scope>
    <source>
        <strain evidence="11">SID12501</strain>
    </source>
</reference>
<dbReference type="GO" id="GO:0050660">
    <property type="term" value="F:flavin adenine dinucleotide binding"/>
    <property type="evidence" value="ECO:0007669"/>
    <property type="project" value="InterPro"/>
</dbReference>
<dbReference type="GO" id="GO:0046949">
    <property type="term" value="P:fatty-acyl-CoA biosynthetic process"/>
    <property type="evidence" value="ECO:0007669"/>
    <property type="project" value="TreeGrafter"/>
</dbReference>
<keyword evidence="5" id="KW-0809">Transit peptide</keyword>
<accession>A0A6B3BXQ3</accession>
<dbReference type="GO" id="GO:0004361">
    <property type="term" value="F:glutaryl-CoA dehydrogenase activity"/>
    <property type="evidence" value="ECO:0007669"/>
    <property type="project" value="TreeGrafter"/>
</dbReference>
<gene>
    <name evidence="11" type="ORF">G3I71_25840</name>
</gene>
<dbReference type="InterPro" id="IPR009100">
    <property type="entry name" value="AcylCoA_DH/oxidase_NM_dom_sf"/>
</dbReference>
<dbReference type="GO" id="GO:0000062">
    <property type="term" value="F:fatty-acyl-CoA binding"/>
    <property type="evidence" value="ECO:0007669"/>
    <property type="project" value="TreeGrafter"/>
</dbReference>
<dbReference type="PANTHER" id="PTHR42807:SF1">
    <property type="entry name" value="GLUTARYL-COA DEHYDROGENASE, MITOCHONDRIAL"/>
    <property type="match status" value="1"/>
</dbReference>
<evidence type="ECO:0000256" key="5">
    <source>
        <dbReference type="ARBA" id="ARBA00022946"/>
    </source>
</evidence>
<dbReference type="GO" id="GO:0033539">
    <property type="term" value="P:fatty acid beta-oxidation using acyl-CoA dehydrogenase"/>
    <property type="evidence" value="ECO:0007669"/>
    <property type="project" value="TreeGrafter"/>
</dbReference>
<dbReference type="InterPro" id="IPR046373">
    <property type="entry name" value="Acyl-CoA_Oxase/DH_mid-dom_sf"/>
</dbReference>
<evidence type="ECO:0000256" key="4">
    <source>
        <dbReference type="ARBA" id="ARBA00022827"/>
    </source>
</evidence>
<dbReference type="InterPro" id="IPR006091">
    <property type="entry name" value="Acyl-CoA_Oxase/DH_mid-dom"/>
</dbReference>
<keyword evidence="6 7" id="KW-0560">Oxidoreductase</keyword>
<dbReference type="InterPro" id="IPR052033">
    <property type="entry name" value="Glutaryl-CoA_DH_mitochondrial"/>
</dbReference>
<dbReference type="Pfam" id="PF02770">
    <property type="entry name" value="Acyl-CoA_dh_M"/>
    <property type="match status" value="1"/>
</dbReference>
<feature type="domain" description="Acyl-CoA dehydrogenase/oxidase N-terminal" evidence="10">
    <location>
        <begin position="24"/>
        <end position="136"/>
    </location>
</feature>
<evidence type="ECO:0000256" key="1">
    <source>
        <dbReference type="ARBA" id="ARBA00001974"/>
    </source>
</evidence>
<comment type="similarity">
    <text evidence="2 7">Belongs to the acyl-CoA dehydrogenase family.</text>
</comment>
<comment type="cofactor">
    <cofactor evidence="1 7">
        <name>FAD</name>
        <dbReference type="ChEBI" id="CHEBI:57692"/>
    </cofactor>
</comment>
<keyword evidence="4 7" id="KW-0274">FAD</keyword>
<evidence type="ECO:0000256" key="6">
    <source>
        <dbReference type="ARBA" id="ARBA00023002"/>
    </source>
</evidence>
<dbReference type="PANTHER" id="PTHR42807">
    <property type="entry name" value="GLUTARYL-COA DEHYDROGENASE, MITOCHONDRIAL"/>
    <property type="match status" value="1"/>
</dbReference>
<dbReference type="Gene3D" id="1.20.140.10">
    <property type="entry name" value="Butyryl-CoA Dehydrogenase, subunit A, domain 3"/>
    <property type="match status" value="1"/>
</dbReference>
<dbReference type="InterPro" id="IPR036250">
    <property type="entry name" value="AcylCo_DH-like_C"/>
</dbReference>
<evidence type="ECO:0000259" key="8">
    <source>
        <dbReference type="Pfam" id="PF00441"/>
    </source>
</evidence>
<dbReference type="InterPro" id="IPR013786">
    <property type="entry name" value="AcylCoA_DH/ox_N"/>
</dbReference>
<name>A0A6B3BXQ3_9ACTN</name>
<comment type="caution">
    <text evidence="11">The sequence shown here is derived from an EMBL/GenBank/DDBJ whole genome shotgun (WGS) entry which is preliminary data.</text>
</comment>
<proteinExistence type="inferred from homology"/>
<dbReference type="SUPFAM" id="SSF47203">
    <property type="entry name" value="Acyl-CoA dehydrogenase C-terminal domain-like"/>
    <property type="match status" value="1"/>
</dbReference>
<organism evidence="11">
    <name type="scientific">Streptomyces sp. SID12501</name>
    <dbReference type="NCBI Taxonomy" id="2706042"/>
    <lineage>
        <taxon>Bacteria</taxon>
        <taxon>Bacillati</taxon>
        <taxon>Actinomycetota</taxon>
        <taxon>Actinomycetes</taxon>
        <taxon>Kitasatosporales</taxon>
        <taxon>Streptomycetaceae</taxon>
        <taxon>Streptomyces</taxon>
    </lineage>
</organism>
<feature type="domain" description="Acyl-CoA oxidase/dehydrogenase middle" evidence="9">
    <location>
        <begin position="140"/>
        <end position="232"/>
    </location>
</feature>
<dbReference type="EMBL" id="JAAGLU010000022">
    <property type="protein sequence ID" value="NEC89158.1"/>
    <property type="molecule type" value="Genomic_DNA"/>
</dbReference>
<dbReference type="RefSeq" id="WP_164317777.1">
    <property type="nucleotide sequence ID" value="NZ_JAAGLU010000022.1"/>
</dbReference>
<dbReference type="SUPFAM" id="SSF56645">
    <property type="entry name" value="Acyl-CoA dehydrogenase NM domain-like"/>
    <property type="match status" value="1"/>
</dbReference>
<evidence type="ECO:0000313" key="11">
    <source>
        <dbReference type="EMBL" id="NEC89158.1"/>
    </source>
</evidence>
<dbReference type="Pfam" id="PF02771">
    <property type="entry name" value="Acyl-CoA_dh_N"/>
    <property type="match status" value="1"/>
</dbReference>
<evidence type="ECO:0000256" key="3">
    <source>
        <dbReference type="ARBA" id="ARBA00022630"/>
    </source>
</evidence>
<dbReference type="Gene3D" id="2.40.110.10">
    <property type="entry name" value="Butyryl-CoA Dehydrogenase, subunit A, domain 2"/>
    <property type="match status" value="1"/>
</dbReference>
<evidence type="ECO:0000259" key="9">
    <source>
        <dbReference type="Pfam" id="PF02770"/>
    </source>
</evidence>
<protein>
    <submittedName>
        <fullName evidence="11">Acyl-CoA dehydrogenase</fullName>
    </submittedName>
</protein>
<evidence type="ECO:0000256" key="2">
    <source>
        <dbReference type="ARBA" id="ARBA00009347"/>
    </source>
</evidence>
<dbReference type="InterPro" id="IPR037069">
    <property type="entry name" value="AcylCoA_DH/ox_N_sf"/>
</dbReference>
<dbReference type="InterPro" id="IPR009075">
    <property type="entry name" value="AcylCo_DH/oxidase_C"/>
</dbReference>
<dbReference type="Gene3D" id="1.10.540.10">
    <property type="entry name" value="Acyl-CoA dehydrogenase/oxidase, N-terminal domain"/>
    <property type="match status" value="1"/>
</dbReference>
<evidence type="ECO:0000256" key="7">
    <source>
        <dbReference type="RuleBase" id="RU362125"/>
    </source>
</evidence>
<feature type="domain" description="Acyl-CoA dehydrogenase/oxidase C-terminal" evidence="8">
    <location>
        <begin position="245"/>
        <end position="391"/>
    </location>
</feature>